<feature type="non-terminal residue" evidence="2">
    <location>
        <position position="1"/>
    </location>
</feature>
<reference evidence="2" key="1">
    <citation type="submission" date="2018-05" db="EMBL/GenBank/DDBJ databases">
        <authorList>
            <person name="Lanie J.A."/>
            <person name="Ng W.-L."/>
            <person name="Kazmierczak K.M."/>
            <person name="Andrzejewski T.M."/>
            <person name="Davidsen T.M."/>
            <person name="Wayne K.J."/>
            <person name="Tettelin H."/>
            <person name="Glass J.I."/>
            <person name="Rusch D."/>
            <person name="Podicherti R."/>
            <person name="Tsui H.-C.T."/>
            <person name="Winkler M.E."/>
        </authorList>
    </citation>
    <scope>NUCLEOTIDE SEQUENCE</scope>
</reference>
<gene>
    <name evidence="2" type="ORF">METZ01_LOCUS483693</name>
</gene>
<proteinExistence type="predicted"/>
<feature type="region of interest" description="Disordered" evidence="1">
    <location>
        <begin position="1"/>
        <end position="32"/>
    </location>
</feature>
<evidence type="ECO:0000256" key="1">
    <source>
        <dbReference type="SAM" id="MobiDB-lite"/>
    </source>
</evidence>
<sequence length="32" mass="3697">PRRCSTIPTGGWRLGNFSRIPGNTPTRRRWSL</sequence>
<evidence type="ECO:0000313" key="2">
    <source>
        <dbReference type="EMBL" id="SVE30839.1"/>
    </source>
</evidence>
<feature type="non-terminal residue" evidence="2">
    <location>
        <position position="32"/>
    </location>
</feature>
<dbReference type="EMBL" id="UINC01208347">
    <property type="protein sequence ID" value="SVE30839.1"/>
    <property type="molecule type" value="Genomic_DNA"/>
</dbReference>
<dbReference type="AlphaFoldDB" id="A0A383CFL2"/>
<accession>A0A383CFL2</accession>
<protein>
    <submittedName>
        <fullName evidence="2">Uncharacterized protein</fullName>
    </submittedName>
</protein>
<name>A0A383CFL2_9ZZZZ</name>
<organism evidence="2">
    <name type="scientific">marine metagenome</name>
    <dbReference type="NCBI Taxonomy" id="408172"/>
    <lineage>
        <taxon>unclassified sequences</taxon>
        <taxon>metagenomes</taxon>
        <taxon>ecological metagenomes</taxon>
    </lineage>
</organism>